<dbReference type="Pfam" id="PF00822">
    <property type="entry name" value="PMP22_Claudin"/>
    <property type="match status" value="1"/>
</dbReference>
<feature type="transmembrane region" description="Helical" evidence="5">
    <location>
        <begin position="117"/>
        <end position="144"/>
    </location>
</feature>
<organism evidence="6 7">
    <name type="scientific">Plakobranchus ocellatus</name>
    <dbReference type="NCBI Taxonomy" id="259542"/>
    <lineage>
        <taxon>Eukaryota</taxon>
        <taxon>Metazoa</taxon>
        <taxon>Spiralia</taxon>
        <taxon>Lophotrochozoa</taxon>
        <taxon>Mollusca</taxon>
        <taxon>Gastropoda</taxon>
        <taxon>Heterobranchia</taxon>
        <taxon>Euthyneura</taxon>
        <taxon>Panpulmonata</taxon>
        <taxon>Sacoglossa</taxon>
        <taxon>Placobranchoidea</taxon>
        <taxon>Plakobranchidae</taxon>
        <taxon>Plakobranchus</taxon>
    </lineage>
</organism>
<dbReference type="Proteomes" id="UP000735302">
    <property type="component" value="Unassembled WGS sequence"/>
</dbReference>
<dbReference type="GO" id="GO:0016020">
    <property type="term" value="C:membrane"/>
    <property type="evidence" value="ECO:0007669"/>
    <property type="project" value="UniProtKB-SubCell"/>
</dbReference>
<reference evidence="6 7" key="1">
    <citation type="journal article" date="2021" name="Elife">
        <title>Chloroplast acquisition without the gene transfer in kleptoplastic sea slugs, Plakobranchus ocellatus.</title>
        <authorList>
            <person name="Maeda T."/>
            <person name="Takahashi S."/>
            <person name="Yoshida T."/>
            <person name="Shimamura S."/>
            <person name="Takaki Y."/>
            <person name="Nagai Y."/>
            <person name="Toyoda A."/>
            <person name="Suzuki Y."/>
            <person name="Arimoto A."/>
            <person name="Ishii H."/>
            <person name="Satoh N."/>
            <person name="Nishiyama T."/>
            <person name="Hasebe M."/>
            <person name="Maruyama T."/>
            <person name="Minagawa J."/>
            <person name="Obokata J."/>
            <person name="Shigenobu S."/>
        </authorList>
    </citation>
    <scope>NUCLEOTIDE SEQUENCE [LARGE SCALE GENOMIC DNA]</scope>
</reference>
<gene>
    <name evidence="6" type="ORF">PoB_003683800</name>
</gene>
<sequence>MRRKHCASGVSSGRVVGYQSKIRESSVPSTLSALILVASRASNLGCVSVAMTTCCSVLGVIGLVLTDLAIIISFATPYWIQARANLNQGLWAFCRSDSCSWFFEENYITEVETDVGWWIAVQGMISVGLGIGILCLLVATIALCCECRGCNTSQCIGVLLLLAFLSLGVGAVVFGVCAHKFEDVELEWTLTHGKKFGWAFWLDTVAAGMALLTGLIYLVDGSSRKV</sequence>
<evidence type="ECO:0000313" key="7">
    <source>
        <dbReference type="Proteomes" id="UP000735302"/>
    </source>
</evidence>
<evidence type="ECO:0000256" key="5">
    <source>
        <dbReference type="SAM" id="Phobius"/>
    </source>
</evidence>
<keyword evidence="2 5" id="KW-0812">Transmembrane</keyword>
<evidence type="ECO:0000256" key="2">
    <source>
        <dbReference type="ARBA" id="ARBA00022692"/>
    </source>
</evidence>
<evidence type="ECO:0000313" key="6">
    <source>
        <dbReference type="EMBL" id="GFO10333.1"/>
    </source>
</evidence>
<dbReference type="PANTHER" id="PTHR21284">
    <property type="entry name" value="EG:80H7.2 PROTEIN"/>
    <property type="match status" value="1"/>
</dbReference>
<name>A0AAV4AUU7_9GAST</name>
<feature type="transmembrane region" description="Helical" evidence="5">
    <location>
        <begin position="156"/>
        <end position="176"/>
    </location>
</feature>
<proteinExistence type="predicted"/>
<evidence type="ECO:0000256" key="4">
    <source>
        <dbReference type="ARBA" id="ARBA00023136"/>
    </source>
</evidence>
<keyword evidence="4 5" id="KW-0472">Membrane</keyword>
<dbReference type="InterPro" id="IPR004031">
    <property type="entry name" value="PMP22/EMP/MP20/Claudin"/>
</dbReference>
<keyword evidence="7" id="KW-1185">Reference proteome</keyword>
<feature type="transmembrane region" description="Helical" evidence="5">
    <location>
        <begin position="57"/>
        <end position="80"/>
    </location>
</feature>
<accession>A0AAV4AUU7</accession>
<protein>
    <submittedName>
        <fullName evidence="6">Uncharacterized protein</fullName>
    </submittedName>
</protein>
<dbReference type="PANTHER" id="PTHR21284:SF12">
    <property type="entry name" value="EG:80H7.2 PROTEIN"/>
    <property type="match status" value="1"/>
</dbReference>
<comment type="subcellular location">
    <subcellularLocation>
        <location evidence="1">Membrane</location>
        <topology evidence="1">Multi-pass membrane protein</topology>
    </subcellularLocation>
</comment>
<comment type="caution">
    <text evidence="6">The sequence shown here is derived from an EMBL/GenBank/DDBJ whole genome shotgun (WGS) entry which is preliminary data.</text>
</comment>
<evidence type="ECO:0000256" key="3">
    <source>
        <dbReference type="ARBA" id="ARBA00022989"/>
    </source>
</evidence>
<keyword evidence="3 5" id="KW-1133">Transmembrane helix</keyword>
<dbReference type="Gene3D" id="1.20.140.150">
    <property type="match status" value="1"/>
</dbReference>
<dbReference type="EMBL" id="BLXT01004151">
    <property type="protein sequence ID" value="GFO10333.1"/>
    <property type="molecule type" value="Genomic_DNA"/>
</dbReference>
<evidence type="ECO:0000256" key="1">
    <source>
        <dbReference type="ARBA" id="ARBA00004141"/>
    </source>
</evidence>
<feature type="transmembrane region" description="Helical" evidence="5">
    <location>
        <begin position="196"/>
        <end position="219"/>
    </location>
</feature>
<dbReference type="AlphaFoldDB" id="A0AAV4AUU7"/>